<dbReference type="InterPro" id="IPR024078">
    <property type="entry name" value="LmbE-like_dom_sf"/>
</dbReference>
<keyword evidence="2" id="KW-1185">Reference proteome</keyword>
<dbReference type="AlphaFoldDB" id="A0A9Y2P392"/>
<dbReference type="EC" id="3.5.1.-" evidence="1"/>
<dbReference type="Proteomes" id="UP001238334">
    <property type="component" value="Chromosome"/>
</dbReference>
<dbReference type="SUPFAM" id="SSF52317">
    <property type="entry name" value="Class I glutamine amidotransferase-like"/>
    <property type="match status" value="1"/>
</dbReference>
<dbReference type="InterPro" id="IPR029062">
    <property type="entry name" value="Class_I_gatase-like"/>
</dbReference>
<sequence length="787" mass="87240">MSLTDPERLAAERLTPQILQLWRALVPLKSVISFMSTGAHPDDEKSDILAALSFRDGFDLSYACSTRGEGGQNDIGTEASEALGTLRTAEMERACDILNMRMYWHCEDPQDSIFDFGFSKSGVETLGKWGHKRLLKRFVEIVRTERPDIMCPTFLDVPGQHGHHRAMTQAAFEVTSLAADPNYAESDLPVWQVRKLYLPAFSGAGQAYDDDLPPPPVTLTVQVKGVEPHTGWSFARIGQQSRAFHLTQAMGRWVSADDEKDWPLHLAQSHVAGPDTDLHSGLASTLADIDEPALNPVLREAQNNITAAIAAFPDGAKILPLACSALRYIRDAIQVCPDQARGDILHKLTRKETQLSHLITIAAGVQVHARLDKSYLNAGDGVEITTELRPGMVETIAVKSALPKGWSQDQNRLITTVDVQVTDPYPSFYLPDTPRLPCIEASLVVHGEQIVRRFAFETPPVVLPAYSAAITPDADVINSAVADRTLTIAVKDIFPPTAKVSLLLPDHWQATKTETGFIVTAPDDVSEGRYSLGLLLDGRPAQQVRKIKYSHIDPRAVISPAELSIQVVHVALPDVRVGYIGGGNDRVDHWLDRLGVDVAAVSDDNLKSDTALARFDTLVIGIFALKFRDGLAEQMPRLHRWCERGGTLLTLYHRPWDNWDPDRSPPRPLEIGQPSLRWRVTDETAKVDVLQPNSPLMTRPNQITDADWENWQKERGLYFAKQWDPAYLPILSMADPKEQPLQGALLCADIGKGRHIHTSLILHHQMEKTTPGAFRIMANLLAKRDVL</sequence>
<dbReference type="GO" id="GO:0016787">
    <property type="term" value="F:hydrolase activity"/>
    <property type="evidence" value="ECO:0007669"/>
    <property type="project" value="UniProtKB-KW"/>
</dbReference>
<dbReference type="Gene3D" id="3.40.50.10320">
    <property type="entry name" value="LmbE-like"/>
    <property type="match status" value="1"/>
</dbReference>
<evidence type="ECO:0000313" key="2">
    <source>
        <dbReference type="Proteomes" id="UP001238334"/>
    </source>
</evidence>
<reference evidence="1 2" key="1">
    <citation type="submission" date="2023-06" db="EMBL/GenBank/DDBJ databases">
        <title>Parasedimentitalea psychrophila sp. nov., a psychrophilic bacterium isolated from deep-sea sediment.</title>
        <authorList>
            <person name="Li A."/>
        </authorList>
    </citation>
    <scope>NUCLEOTIDE SEQUENCE [LARGE SCALE GENOMIC DNA]</scope>
    <source>
        <strain evidence="1 2">QS115</strain>
    </source>
</reference>
<keyword evidence="1" id="KW-0378">Hydrolase</keyword>
<dbReference type="InterPro" id="IPR003737">
    <property type="entry name" value="GlcNAc_PI_deacetylase-related"/>
</dbReference>
<dbReference type="EMBL" id="CP127247">
    <property type="protein sequence ID" value="WIY25817.1"/>
    <property type="molecule type" value="Genomic_DNA"/>
</dbReference>
<dbReference type="SUPFAM" id="SSF102588">
    <property type="entry name" value="LmbE-like"/>
    <property type="match status" value="1"/>
</dbReference>
<name>A0A9Y2P392_9RHOB</name>
<proteinExistence type="predicted"/>
<gene>
    <name evidence="1" type="ORF">QPJ95_02440</name>
</gene>
<organism evidence="1 2">
    <name type="scientific">Parasedimentitalea psychrophila</name>
    <dbReference type="NCBI Taxonomy" id="2997337"/>
    <lineage>
        <taxon>Bacteria</taxon>
        <taxon>Pseudomonadati</taxon>
        <taxon>Pseudomonadota</taxon>
        <taxon>Alphaproteobacteria</taxon>
        <taxon>Rhodobacterales</taxon>
        <taxon>Paracoccaceae</taxon>
        <taxon>Parasedimentitalea</taxon>
    </lineage>
</organism>
<accession>A0A9Y2P392</accession>
<dbReference type="Pfam" id="PF02585">
    <property type="entry name" value="PIG-L"/>
    <property type="match status" value="1"/>
</dbReference>
<dbReference type="KEGG" id="ppso:QPJ95_02440"/>
<protein>
    <submittedName>
        <fullName evidence="1">PIG-L family deacetylase</fullName>
        <ecNumber evidence="1">3.5.1.-</ecNumber>
    </submittedName>
</protein>
<dbReference type="RefSeq" id="WP_286018236.1">
    <property type="nucleotide sequence ID" value="NZ_CP127247.1"/>
</dbReference>
<evidence type="ECO:0000313" key="1">
    <source>
        <dbReference type="EMBL" id="WIY25817.1"/>
    </source>
</evidence>